<organism evidence="1 2">
    <name type="scientific">Choristoneura fumiferana</name>
    <name type="common">Spruce budworm moth</name>
    <name type="synonym">Archips fumiferana</name>
    <dbReference type="NCBI Taxonomy" id="7141"/>
    <lineage>
        <taxon>Eukaryota</taxon>
        <taxon>Metazoa</taxon>
        <taxon>Ecdysozoa</taxon>
        <taxon>Arthropoda</taxon>
        <taxon>Hexapoda</taxon>
        <taxon>Insecta</taxon>
        <taxon>Pterygota</taxon>
        <taxon>Neoptera</taxon>
        <taxon>Endopterygota</taxon>
        <taxon>Lepidoptera</taxon>
        <taxon>Glossata</taxon>
        <taxon>Ditrysia</taxon>
        <taxon>Tortricoidea</taxon>
        <taxon>Tortricidae</taxon>
        <taxon>Tortricinae</taxon>
        <taxon>Choristoneura</taxon>
    </lineage>
</organism>
<dbReference type="EMBL" id="CM046108">
    <property type="protein sequence ID" value="KAI8426388.1"/>
    <property type="molecule type" value="Genomic_DNA"/>
</dbReference>
<comment type="caution">
    <text evidence="1">The sequence shown here is derived from an EMBL/GenBank/DDBJ whole genome shotgun (WGS) entry which is preliminary data.</text>
</comment>
<proteinExistence type="predicted"/>
<name>A0ACC0JQI3_CHOFU</name>
<keyword evidence="2" id="KW-1185">Reference proteome</keyword>
<gene>
    <name evidence="1" type="ORF">MSG28_005235</name>
</gene>
<evidence type="ECO:0000313" key="2">
    <source>
        <dbReference type="Proteomes" id="UP001064048"/>
    </source>
</evidence>
<protein>
    <submittedName>
        <fullName evidence="1">Uncharacterized protein</fullName>
    </submittedName>
</protein>
<evidence type="ECO:0000313" key="1">
    <source>
        <dbReference type="EMBL" id="KAI8426388.1"/>
    </source>
</evidence>
<accession>A0ACC0JQI3</accession>
<dbReference type="Proteomes" id="UP001064048">
    <property type="component" value="Chromosome 8"/>
</dbReference>
<sequence>MSTRKILIGGGTGFIGRRLGELLSKNGYDVKNVARMPATNNISWSILEASGLPKNTCAVVNCAGQQFMDFTKAWSPGGLLVSALRVRSGHIPLNCFLHLMRVVQSPLCMGCDKTEDLIHFLVECDQNKEIRVRRSDANLQIHWTGLCIQRRGFSARESVISVFSVVYISEAPHEADIVTFGVLKPRVTSAWREIPILRHKECFEIHSVNLLFRRFKQNVQNSRVYTTKALAKAINKAQDKPKVYVVVTGVGAYEPSDSRRYDEGSSTTGSDFFSKLVIEWEKAAQVDPPVRLYDPYWTIKTQSTKDCMQKYSMNLTTRYPIGEPDYKALGCGFDPQSGSIII</sequence>
<reference evidence="1 2" key="1">
    <citation type="journal article" date="2022" name="Genome Biol. Evol.">
        <title>The Spruce Budworm Genome: Reconstructing the Evolutionary History of Antifreeze Proteins.</title>
        <authorList>
            <person name="Beliveau C."/>
            <person name="Gagne P."/>
            <person name="Picq S."/>
            <person name="Vernygora O."/>
            <person name="Keeling C.I."/>
            <person name="Pinkney K."/>
            <person name="Doucet D."/>
            <person name="Wen F."/>
            <person name="Johnston J.S."/>
            <person name="Maaroufi H."/>
            <person name="Boyle B."/>
            <person name="Laroche J."/>
            <person name="Dewar K."/>
            <person name="Juretic N."/>
            <person name="Blackburn G."/>
            <person name="Nisole A."/>
            <person name="Brunet B."/>
            <person name="Brandao M."/>
            <person name="Lumley L."/>
            <person name="Duan J."/>
            <person name="Quan G."/>
            <person name="Lucarotti C.J."/>
            <person name="Roe A.D."/>
            <person name="Sperling F.A.H."/>
            <person name="Levesque R.C."/>
            <person name="Cusson M."/>
        </authorList>
    </citation>
    <scope>NUCLEOTIDE SEQUENCE [LARGE SCALE GENOMIC DNA]</scope>
    <source>
        <strain evidence="1">Glfc:IPQL:Cfum</strain>
    </source>
</reference>